<keyword evidence="2" id="KW-1185">Reference proteome</keyword>
<dbReference type="AlphaFoldDB" id="A0A7H8Q864"/>
<accession>A0A7H8Q864</accession>
<evidence type="ECO:0000313" key="2">
    <source>
        <dbReference type="Proteomes" id="UP000509222"/>
    </source>
</evidence>
<proteinExistence type="predicted"/>
<dbReference type="Proteomes" id="UP000509222">
    <property type="component" value="Chromosome"/>
</dbReference>
<evidence type="ECO:0000313" key="1">
    <source>
        <dbReference type="EMBL" id="QKX50156.1"/>
    </source>
</evidence>
<dbReference type="InterPro" id="IPR036249">
    <property type="entry name" value="Thioredoxin-like_sf"/>
</dbReference>
<name>A0A7H8Q864_9BACL</name>
<protein>
    <submittedName>
        <fullName evidence="1">Thioredoxin</fullName>
    </submittedName>
</protein>
<dbReference type="SUPFAM" id="SSF52833">
    <property type="entry name" value="Thioredoxin-like"/>
    <property type="match status" value="1"/>
</dbReference>
<sequence length="29" mass="3355">MVKSIKTEEYNTLVKNANKPVVLDFTADW</sequence>
<dbReference type="EMBL" id="CP051177">
    <property type="protein sequence ID" value="QKX50156.1"/>
    <property type="molecule type" value="Genomic_DNA"/>
</dbReference>
<gene>
    <name evidence="1" type="ORF">HF394_05890</name>
</gene>
<reference evidence="2" key="2">
    <citation type="submission" date="2020-06" db="EMBL/GenBank/DDBJ databases">
        <title>Isolation of Planomicrobium glaciei.</title>
        <authorList>
            <person name="Malisova L."/>
            <person name="Safrankova R."/>
            <person name="Jakubu V."/>
            <person name="Spanelova P."/>
        </authorList>
    </citation>
    <scope>NUCLEOTIDE SEQUENCE [LARGE SCALE GENOMIC DNA]</scope>
    <source>
        <strain evidence="2">NRL-ATB46093</strain>
    </source>
</reference>
<organism evidence="1 2">
    <name type="scientific">Planococcus glaciei</name>
    <dbReference type="NCBI Taxonomy" id="459472"/>
    <lineage>
        <taxon>Bacteria</taxon>
        <taxon>Bacillati</taxon>
        <taxon>Bacillota</taxon>
        <taxon>Bacilli</taxon>
        <taxon>Bacillales</taxon>
        <taxon>Caryophanaceae</taxon>
        <taxon>Planococcus</taxon>
    </lineage>
</organism>
<reference evidence="1 2" key="1">
    <citation type="submission" date="2020-04" db="EMBL/GenBank/DDBJ databases">
        <authorList>
            <person name="Pajer P."/>
            <person name="Broz P."/>
        </authorList>
    </citation>
    <scope>NUCLEOTIDE SEQUENCE [LARGE SCALE GENOMIC DNA]</scope>
    <source>
        <strain evidence="2">NRL-ATB46093</strain>
    </source>
</reference>